<name>A0A6J7TG78_9ZZZZ</name>
<gene>
    <name evidence="3" type="ORF">UFOPK2289_00851</name>
    <name evidence="4" type="ORF">UFOPK2822_01089</name>
    <name evidence="5" type="ORF">UFOPK3346_00501</name>
    <name evidence="6" type="ORF">UFOPK3670_00417</name>
    <name evidence="7" type="ORF">UFOPK4308_00177</name>
</gene>
<sequence length="232" mass="24886">MPQASPINRLSEISAALTKVREQVINSAIAAGRDPDEVTLIAVTKNYPSSDLQILKSLGVNDFGENRDTEGSEKSLATVGTWHFQGGIQSNKINSIARWADVVHSLDNSRHIDKFAGAVAPGKVLKVFLQVALDNSEGRSGVQPAELDALAENVMKHHQLQLLGLMAVAPLGEDPESAFQRLEVIHRAFKDKFPDSPYLSAGMSGDFEGAISHGATHIRVGSSILGSRMAPL</sequence>
<proteinExistence type="inferred from homology"/>
<dbReference type="EMBL" id="CAEZZC010000015">
    <property type="protein sequence ID" value="CAB4755387.1"/>
    <property type="molecule type" value="Genomic_DNA"/>
</dbReference>
<dbReference type="AlphaFoldDB" id="A0A6J7TG78"/>
<keyword evidence="1" id="KW-0663">Pyridoxal phosphate</keyword>
<feature type="domain" description="Alanine racemase N-terminal" evidence="2">
    <location>
        <begin position="37"/>
        <end position="227"/>
    </location>
</feature>
<evidence type="ECO:0000313" key="5">
    <source>
        <dbReference type="EMBL" id="CAB4861618.1"/>
    </source>
</evidence>
<dbReference type="PANTHER" id="PTHR10146:SF14">
    <property type="entry name" value="PYRIDOXAL PHOSPHATE HOMEOSTASIS PROTEIN"/>
    <property type="match status" value="1"/>
</dbReference>
<dbReference type="InterPro" id="IPR029066">
    <property type="entry name" value="PLP-binding_barrel"/>
</dbReference>
<dbReference type="EMBL" id="CAFBQL010000001">
    <property type="protein sequence ID" value="CAB5052545.1"/>
    <property type="molecule type" value="Genomic_DNA"/>
</dbReference>
<dbReference type="HAMAP" id="MF_02087">
    <property type="entry name" value="PLP_homeostasis"/>
    <property type="match status" value="1"/>
</dbReference>
<evidence type="ECO:0000313" key="6">
    <source>
        <dbReference type="EMBL" id="CAB4916854.1"/>
    </source>
</evidence>
<dbReference type="InterPro" id="IPR011078">
    <property type="entry name" value="PyrdxlP_homeostasis"/>
</dbReference>
<dbReference type="Pfam" id="PF01168">
    <property type="entry name" value="Ala_racemase_N"/>
    <property type="match status" value="1"/>
</dbReference>
<dbReference type="CDD" id="cd00635">
    <property type="entry name" value="PLPDE_III_YBL036c_like"/>
    <property type="match status" value="1"/>
</dbReference>
<evidence type="ECO:0000259" key="2">
    <source>
        <dbReference type="Pfam" id="PF01168"/>
    </source>
</evidence>
<dbReference type="GO" id="GO:0030170">
    <property type="term" value="F:pyridoxal phosphate binding"/>
    <property type="evidence" value="ECO:0007669"/>
    <property type="project" value="InterPro"/>
</dbReference>
<evidence type="ECO:0000313" key="3">
    <source>
        <dbReference type="EMBL" id="CAB4666193.1"/>
    </source>
</evidence>
<dbReference type="InterPro" id="IPR001608">
    <property type="entry name" value="Ala_racemase_N"/>
</dbReference>
<organism evidence="7">
    <name type="scientific">freshwater metagenome</name>
    <dbReference type="NCBI Taxonomy" id="449393"/>
    <lineage>
        <taxon>unclassified sequences</taxon>
        <taxon>metagenomes</taxon>
        <taxon>ecological metagenomes</taxon>
    </lineage>
</organism>
<dbReference type="EMBL" id="CAEZWT010000021">
    <property type="protein sequence ID" value="CAB4666193.1"/>
    <property type="molecule type" value="Genomic_DNA"/>
</dbReference>
<dbReference type="PIRSF" id="PIRSF004848">
    <property type="entry name" value="YBL036c_PLPDEIII"/>
    <property type="match status" value="1"/>
</dbReference>
<reference evidence="7" key="1">
    <citation type="submission" date="2020-05" db="EMBL/GenBank/DDBJ databases">
        <authorList>
            <person name="Chiriac C."/>
            <person name="Salcher M."/>
            <person name="Ghai R."/>
            <person name="Kavagutti S V."/>
        </authorList>
    </citation>
    <scope>NUCLEOTIDE SEQUENCE</scope>
</reference>
<protein>
    <submittedName>
        <fullName evidence="7">Unannotated protein</fullName>
    </submittedName>
</protein>
<dbReference type="SUPFAM" id="SSF51419">
    <property type="entry name" value="PLP-binding barrel"/>
    <property type="match status" value="1"/>
</dbReference>
<dbReference type="PANTHER" id="PTHR10146">
    <property type="entry name" value="PROLINE SYNTHETASE CO-TRANSCRIBED BACTERIAL HOMOLOG PROTEIN"/>
    <property type="match status" value="1"/>
</dbReference>
<dbReference type="NCBIfam" id="TIGR00044">
    <property type="entry name" value="YggS family pyridoxal phosphate-dependent enzyme"/>
    <property type="match status" value="1"/>
</dbReference>
<dbReference type="Gene3D" id="3.20.20.10">
    <property type="entry name" value="Alanine racemase"/>
    <property type="match status" value="1"/>
</dbReference>
<evidence type="ECO:0000313" key="4">
    <source>
        <dbReference type="EMBL" id="CAB4755387.1"/>
    </source>
</evidence>
<dbReference type="EMBL" id="CAFBLE010000003">
    <property type="protein sequence ID" value="CAB4861618.1"/>
    <property type="molecule type" value="Genomic_DNA"/>
</dbReference>
<evidence type="ECO:0000256" key="1">
    <source>
        <dbReference type="ARBA" id="ARBA00022898"/>
    </source>
</evidence>
<dbReference type="EMBL" id="CAFBMV010000002">
    <property type="protein sequence ID" value="CAB4916854.1"/>
    <property type="molecule type" value="Genomic_DNA"/>
</dbReference>
<evidence type="ECO:0000313" key="7">
    <source>
        <dbReference type="EMBL" id="CAB5052545.1"/>
    </source>
</evidence>
<accession>A0A6J7TG78</accession>